<dbReference type="AlphaFoldDB" id="A0A2N5V3M1"/>
<accession>A0A2N5V3M1</accession>
<evidence type="ECO:0000313" key="2">
    <source>
        <dbReference type="EMBL" id="PLW44516.1"/>
    </source>
</evidence>
<sequence length="78" mass="8322">MSARPGLFEALQTVHSSNLGPPQAKESGKDGLELPGRFAQIPINQLNSTQPCLFKVDGAERRTPCDVMGTLIKVGTLS</sequence>
<organism evidence="2 3">
    <name type="scientific">Puccinia coronata f. sp. avenae</name>
    <dbReference type="NCBI Taxonomy" id="200324"/>
    <lineage>
        <taxon>Eukaryota</taxon>
        <taxon>Fungi</taxon>
        <taxon>Dikarya</taxon>
        <taxon>Basidiomycota</taxon>
        <taxon>Pucciniomycotina</taxon>
        <taxon>Pucciniomycetes</taxon>
        <taxon>Pucciniales</taxon>
        <taxon>Pucciniaceae</taxon>
        <taxon>Puccinia</taxon>
    </lineage>
</organism>
<name>A0A2N5V3M1_9BASI</name>
<proteinExistence type="predicted"/>
<protein>
    <submittedName>
        <fullName evidence="2">Uncharacterized protein</fullName>
    </submittedName>
</protein>
<reference evidence="2 3" key="1">
    <citation type="submission" date="2017-11" db="EMBL/GenBank/DDBJ databases">
        <title>De novo assembly and phasing of dikaryotic genomes from two isolates of Puccinia coronata f. sp. avenae, the causal agent of oat crown rust.</title>
        <authorList>
            <person name="Miller M.E."/>
            <person name="Zhang Y."/>
            <person name="Omidvar V."/>
            <person name="Sperschneider J."/>
            <person name="Schwessinger B."/>
            <person name="Raley C."/>
            <person name="Palmer J.M."/>
            <person name="Garnica D."/>
            <person name="Upadhyaya N."/>
            <person name="Rathjen J."/>
            <person name="Taylor J.M."/>
            <person name="Park R.F."/>
            <person name="Dodds P.N."/>
            <person name="Hirsch C.D."/>
            <person name="Kianian S.F."/>
            <person name="Figueroa M."/>
        </authorList>
    </citation>
    <scope>NUCLEOTIDE SEQUENCE [LARGE SCALE GENOMIC DNA]</scope>
    <source>
        <strain evidence="2">12SD80</strain>
    </source>
</reference>
<evidence type="ECO:0000256" key="1">
    <source>
        <dbReference type="SAM" id="MobiDB-lite"/>
    </source>
</evidence>
<evidence type="ECO:0000313" key="3">
    <source>
        <dbReference type="Proteomes" id="UP000235392"/>
    </source>
</evidence>
<feature type="region of interest" description="Disordered" evidence="1">
    <location>
        <begin position="13"/>
        <end position="33"/>
    </location>
</feature>
<dbReference type="EMBL" id="PGCI01000057">
    <property type="protein sequence ID" value="PLW44516.1"/>
    <property type="molecule type" value="Genomic_DNA"/>
</dbReference>
<gene>
    <name evidence="2" type="ORF">PCASD_11507</name>
</gene>
<dbReference type="Proteomes" id="UP000235392">
    <property type="component" value="Unassembled WGS sequence"/>
</dbReference>
<comment type="caution">
    <text evidence="2">The sequence shown here is derived from an EMBL/GenBank/DDBJ whole genome shotgun (WGS) entry which is preliminary data.</text>
</comment>